<evidence type="ECO:0000313" key="9">
    <source>
        <dbReference type="EMBL" id="EPY51711.1"/>
    </source>
</evidence>
<dbReference type="GO" id="GO:0044396">
    <property type="term" value="P:actin cortical patch organization"/>
    <property type="evidence" value="ECO:0007669"/>
    <property type="project" value="EnsemblFungi"/>
</dbReference>
<keyword evidence="10" id="KW-1185">Reference proteome</keyword>
<evidence type="ECO:0000256" key="7">
    <source>
        <dbReference type="ARBA" id="ARBA00023212"/>
    </source>
</evidence>
<evidence type="ECO:0000313" key="10">
    <source>
        <dbReference type="Proteomes" id="UP000015464"/>
    </source>
</evidence>
<protein>
    <recommendedName>
        <fullName evidence="3 8">F-actin-capping protein subunit beta</fullName>
    </recommendedName>
</protein>
<dbReference type="GO" id="GO:1902404">
    <property type="term" value="P:mitotic actomyosin contractile ring contraction"/>
    <property type="evidence" value="ECO:0007669"/>
    <property type="project" value="EnsemblFungi"/>
</dbReference>
<dbReference type="GO" id="GO:0005634">
    <property type="term" value="C:nucleus"/>
    <property type="evidence" value="ECO:0007669"/>
    <property type="project" value="EnsemblFungi"/>
</dbReference>
<evidence type="ECO:0000256" key="6">
    <source>
        <dbReference type="ARBA" id="ARBA00023203"/>
    </source>
</evidence>
<comment type="subunit">
    <text evidence="8">Heterodimer of an alpha and a beta subunit.</text>
</comment>
<dbReference type="GO" id="GO:0043332">
    <property type="term" value="C:mating projection tip"/>
    <property type="evidence" value="ECO:0007669"/>
    <property type="project" value="EnsemblFungi"/>
</dbReference>
<dbReference type="RefSeq" id="XP_013023097.1">
    <property type="nucleotide sequence ID" value="XM_013167643.1"/>
</dbReference>
<comment type="function">
    <text evidence="8">F-actin-capping proteins bind in a Ca(2+)-independent manner to the fast growing ends of actin filaments (barbed end) thereby blocking the exchange of subunits at these ends. Unlike other capping proteins (such as gelsolin and severin), these proteins do not sever actin filaments.</text>
</comment>
<dbReference type="GO" id="GO:1903475">
    <property type="term" value="P:mitotic actomyosin contractile ring assembly"/>
    <property type="evidence" value="ECO:0007669"/>
    <property type="project" value="EnsemblFungi"/>
</dbReference>
<dbReference type="GO" id="GO:0030479">
    <property type="term" value="C:actin cortical patch"/>
    <property type="evidence" value="ECO:0007669"/>
    <property type="project" value="EnsemblFungi"/>
</dbReference>
<evidence type="ECO:0000256" key="3">
    <source>
        <dbReference type="ARBA" id="ARBA00021859"/>
    </source>
</evidence>
<dbReference type="InterPro" id="IPR019771">
    <property type="entry name" value="F-actin_capping_bsu_CS"/>
</dbReference>
<organism evidence="9 10">
    <name type="scientific">Schizosaccharomyces cryophilus (strain OY26 / ATCC MYA-4695 / CBS 11777 / NBRC 106824 / NRRL Y48691)</name>
    <name type="common">Fission yeast</name>
    <dbReference type="NCBI Taxonomy" id="653667"/>
    <lineage>
        <taxon>Eukaryota</taxon>
        <taxon>Fungi</taxon>
        <taxon>Dikarya</taxon>
        <taxon>Ascomycota</taxon>
        <taxon>Taphrinomycotina</taxon>
        <taxon>Schizosaccharomycetes</taxon>
        <taxon>Schizosaccharomycetales</taxon>
        <taxon>Schizosaccharomycetaceae</taxon>
        <taxon>Schizosaccharomyces</taxon>
    </lineage>
</organism>
<keyword evidence="4 8" id="KW-0117">Actin capping</keyword>
<dbReference type="GO" id="GO:0008290">
    <property type="term" value="C:F-actin capping protein complex"/>
    <property type="evidence" value="ECO:0007669"/>
    <property type="project" value="UniProtKB-UniRule"/>
</dbReference>
<gene>
    <name evidence="9" type="ORF">SPOG_00136</name>
</gene>
<dbReference type="Gene3D" id="3.90.1150.210">
    <property type="entry name" value="F-actin capping protein, beta subunit"/>
    <property type="match status" value="1"/>
</dbReference>
<dbReference type="PRINTS" id="PR00192">
    <property type="entry name" value="FACTINCAPB"/>
</dbReference>
<dbReference type="Proteomes" id="UP000015464">
    <property type="component" value="Unassembled WGS sequence"/>
</dbReference>
<keyword evidence="6 8" id="KW-0009">Actin-binding</keyword>
<dbReference type="AlphaFoldDB" id="S9XCZ5"/>
<dbReference type="HOGENOM" id="CLU_045864_1_1_1"/>
<dbReference type="OMA" id="WSNKYYP"/>
<evidence type="ECO:0000256" key="5">
    <source>
        <dbReference type="ARBA" id="ARBA00022490"/>
    </source>
</evidence>
<evidence type="ECO:0000256" key="4">
    <source>
        <dbReference type="ARBA" id="ARBA00022467"/>
    </source>
</evidence>
<evidence type="ECO:0000256" key="8">
    <source>
        <dbReference type="RuleBase" id="RU365078"/>
    </source>
</evidence>
<dbReference type="InterPro" id="IPR001698">
    <property type="entry name" value="CAPZB"/>
</dbReference>
<dbReference type="GO" id="GO:0099079">
    <property type="term" value="C:actin body"/>
    <property type="evidence" value="ECO:0007669"/>
    <property type="project" value="EnsemblFungi"/>
</dbReference>
<dbReference type="GeneID" id="25034468"/>
<evidence type="ECO:0000256" key="2">
    <source>
        <dbReference type="ARBA" id="ARBA00006039"/>
    </source>
</evidence>
<dbReference type="GO" id="GO:0051016">
    <property type="term" value="P:barbed-end actin filament capping"/>
    <property type="evidence" value="ECO:0007669"/>
    <property type="project" value="UniProtKB-UniRule"/>
</dbReference>
<dbReference type="PANTHER" id="PTHR10619">
    <property type="entry name" value="F-ACTIN-CAPPING PROTEIN SUBUNIT BETA"/>
    <property type="match status" value="1"/>
</dbReference>
<dbReference type="STRING" id="653667.S9XCZ5"/>
<dbReference type="GO" id="GO:0030447">
    <property type="term" value="P:filamentous growth"/>
    <property type="evidence" value="ECO:0007669"/>
    <property type="project" value="EnsemblFungi"/>
</dbReference>
<comment type="subcellular location">
    <subcellularLocation>
        <location evidence="1 8">Cytoplasm</location>
        <location evidence="1 8">Cytoskeleton</location>
    </subcellularLocation>
</comment>
<name>S9XCZ5_SCHCR</name>
<comment type="similarity">
    <text evidence="2 8">Belongs to the F-actin-capping protein beta subunit family.</text>
</comment>
<dbReference type="Pfam" id="PF01115">
    <property type="entry name" value="F_actin_cap_B"/>
    <property type="match status" value="1"/>
</dbReference>
<reference evidence="9 10" key="1">
    <citation type="journal article" date="2011" name="Science">
        <title>Comparative functional genomics of the fission yeasts.</title>
        <authorList>
            <person name="Rhind N."/>
            <person name="Chen Z."/>
            <person name="Yassour M."/>
            <person name="Thompson D.A."/>
            <person name="Haas B.J."/>
            <person name="Habib N."/>
            <person name="Wapinski I."/>
            <person name="Roy S."/>
            <person name="Lin M.F."/>
            <person name="Heiman D.I."/>
            <person name="Young S.K."/>
            <person name="Furuya K."/>
            <person name="Guo Y."/>
            <person name="Pidoux A."/>
            <person name="Chen H.M."/>
            <person name="Robbertse B."/>
            <person name="Goldberg J.M."/>
            <person name="Aoki K."/>
            <person name="Bayne E.H."/>
            <person name="Berlin A.M."/>
            <person name="Desjardins C.A."/>
            <person name="Dobbs E."/>
            <person name="Dukaj L."/>
            <person name="Fan L."/>
            <person name="FitzGerald M.G."/>
            <person name="French C."/>
            <person name="Gujja S."/>
            <person name="Hansen K."/>
            <person name="Keifenheim D."/>
            <person name="Levin J.Z."/>
            <person name="Mosher R.A."/>
            <person name="Mueller C.A."/>
            <person name="Pfiffner J."/>
            <person name="Priest M."/>
            <person name="Russ C."/>
            <person name="Smialowska A."/>
            <person name="Swoboda P."/>
            <person name="Sykes S.M."/>
            <person name="Vaughn M."/>
            <person name="Vengrova S."/>
            <person name="Yoder R."/>
            <person name="Zeng Q."/>
            <person name="Allshire R."/>
            <person name="Baulcombe D."/>
            <person name="Birren B.W."/>
            <person name="Brown W."/>
            <person name="Ekwall K."/>
            <person name="Kellis M."/>
            <person name="Leatherwood J."/>
            <person name="Levin H."/>
            <person name="Margalit H."/>
            <person name="Martienssen R."/>
            <person name="Nieduszynski C.A."/>
            <person name="Spatafora J.W."/>
            <person name="Friedman N."/>
            <person name="Dalgaard J.Z."/>
            <person name="Baumann P."/>
            <person name="Niki H."/>
            <person name="Regev A."/>
            <person name="Nusbaum C."/>
        </authorList>
    </citation>
    <scope>NUCLEOTIDE SEQUENCE [LARGE SCALE GENOMIC DNA]</scope>
    <source>
        <strain evidence="10">OY26 / ATCC MYA-4695 / CBS 11777 / NBRC 106824 / NRRL Y48691</strain>
    </source>
</reference>
<keyword evidence="5 8" id="KW-0963">Cytoplasm</keyword>
<proteinExistence type="inferred from homology"/>
<dbReference type="EMBL" id="KE546990">
    <property type="protein sequence ID" value="EPY51711.1"/>
    <property type="molecule type" value="Genomic_DNA"/>
</dbReference>
<evidence type="ECO:0000256" key="1">
    <source>
        <dbReference type="ARBA" id="ARBA00004245"/>
    </source>
</evidence>
<dbReference type="PROSITE" id="PS00231">
    <property type="entry name" value="F_ACTIN_CAPPING_BETA"/>
    <property type="match status" value="1"/>
</dbReference>
<dbReference type="PANTHER" id="PTHR10619:SF0">
    <property type="entry name" value="F-ACTIN-CAPPING PROTEIN SUBUNIT BETA ISOFORMS 1 AND 2"/>
    <property type="match status" value="1"/>
</dbReference>
<dbReference type="InterPro" id="IPR043175">
    <property type="entry name" value="CAPZB_N"/>
</dbReference>
<dbReference type="GO" id="GO:0031097">
    <property type="term" value="C:medial cortex"/>
    <property type="evidence" value="ECO:0007669"/>
    <property type="project" value="EnsemblFungi"/>
</dbReference>
<sequence>MLSEDAALDLLRRLNPKDISKNLDAILAVAPDLADVLLSSVDQPLQIGTCSESGNQYLLCDFNRDGDSYRSPWTNKYDPPLEDGLVSSDRVRKLELALNEAMRVYLDLYYEGGVSSVYLWDQDDSYAGAVLIKKASSSGTCGWDSIHVFECLPTSETDVFDYRLTSTIILYLGSSDRSSSLVSGALNLSGHLTRQTSQRMPASEQDSEVGNIGRLVEEMETRMRNFLQEVYFDKTRDIINQTRSIQPISENPDKTALRSVLNNLSN</sequence>
<dbReference type="GO" id="GO:0051015">
    <property type="term" value="F:actin filament binding"/>
    <property type="evidence" value="ECO:0007669"/>
    <property type="project" value="EnsemblFungi"/>
</dbReference>
<dbReference type="SUPFAM" id="SSF90096">
    <property type="entry name" value="Subunits of heterodimeric actin filament capping protein Capz"/>
    <property type="match status" value="1"/>
</dbReference>
<accession>S9XCZ5</accession>
<dbReference type="GO" id="GO:1904600">
    <property type="term" value="P:mating projection actin fusion focus assembly"/>
    <property type="evidence" value="ECO:0007669"/>
    <property type="project" value="EnsemblFungi"/>
</dbReference>
<keyword evidence="7 8" id="KW-0206">Cytoskeleton</keyword>
<dbReference type="InterPro" id="IPR042276">
    <property type="entry name" value="CapZ_alpha/beta_2"/>
</dbReference>
<dbReference type="FunFam" id="1.20.58.570:FF:000001">
    <property type="entry name" value="F-actin-capping protein subunit beta"/>
    <property type="match status" value="1"/>
</dbReference>
<dbReference type="Gene3D" id="1.20.58.570">
    <property type="match status" value="1"/>
</dbReference>
<dbReference type="eggNOG" id="KOG3174">
    <property type="taxonomic scope" value="Eukaryota"/>
</dbReference>
<dbReference type="InterPro" id="IPR037282">
    <property type="entry name" value="CapZ_alpha/beta"/>
</dbReference>
<dbReference type="OrthoDB" id="9979678at2759"/>